<proteinExistence type="predicted"/>
<dbReference type="CDD" id="cd17535">
    <property type="entry name" value="REC_NarL-like"/>
    <property type="match status" value="1"/>
</dbReference>
<dbReference type="Proteomes" id="UP000567293">
    <property type="component" value="Unassembled WGS sequence"/>
</dbReference>
<dbReference type="PANTHER" id="PTHR43214:SF41">
    <property type="entry name" value="NITRATE_NITRITE RESPONSE REGULATOR PROTEIN NARP"/>
    <property type="match status" value="1"/>
</dbReference>
<dbReference type="Pfam" id="PF14417">
    <property type="entry name" value="MEDS"/>
    <property type="match status" value="1"/>
</dbReference>
<feature type="modified residue" description="4-aspartylphosphate" evidence="4">
    <location>
        <position position="8"/>
    </location>
</feature>
<dbReference type="PROSITE" id="PS50110">
    <property type="entry name" value="RESPONSE_REGULATORY"/>
    <property type="match status" value="1"/>
</dbReference>
<dbReference type="PANTHER" id="PTHR43214">
    <property type="entry name" value="TWO-COMPONENT RESPONSE REGULATOR"/>
    <property type="match status" value="1"/>
</dbReference>
<keyword evidence="4" id="KW-0597">Phosphoprotein</keyword>
<evidence type="ECO:0000256" key="4">
    <source>
        <dbReference type="PROSITE-ProRule" id="PRU00169"/>
    </source>
</evidence>
<dbReference type="GO" id="GO:0003677">
    <property type="term" value="F:DNA binding"/>
    <property type="evidence" value="ECO:0007669"/>
    <property type="project" value="UniProtKB-KW"/>
</dbReference>
<keyword evidence="2" id="KW-0238">DNA-binding</keyword>
<feature type="non-terminal residue" evidence="6">
    <location>
        <position position="1"/>
    </location>
</feature>
<evidence type="ECO:0000256" key="3">
    <source>
        <dbReference type="ARBA" id="ARBA00023163"/>
    </source>
</evidence>
<dbReference type="Gene3D" id="3.40.50.2300">
    <property type="match status" value="1"/>
</dbReference>
<dbReference type="EMBL" id="JACDQQ010000677">
    <property type="protein sequence ID" value="MBA0084706.1"/>
    <property type="molecule type" value="Genomic_DNA"/>
</dbReference>
<sequence>QPDLVLLDIGLPDLNGLQVAKRLPKLAPAAKILFLSQESSPDVVREALSLGALGYVHKPRSKTDLLPAIEAVLRGEQFVSNGLEFGTDAQPPHRHEILFCSDDAATVDGLARFIAAALNAGNPAIVWATESHRASLLQRLRAQGVDMDASIHRGTYISSDVAEPPDAARMVAALKALSAAASNAGKKHPRVAVCGERAGNMWAEGKTDKAIRLEQLLNEIAKQYDVDILCPYPLPQGQDDTPLLKSICAEHSAVSYR</sequence>
<dbReference type="InterPro" id="IPR058245">
    <property type="entry name" value="NreC/VraR/RcsB-like_REC"/>
</dbReference>
<comment type="caution">
    <text evidence="6">The sequence shown here is derived from an EMBL/GenBank/DDBJ whole genome shotgun (WGS) entry which is preliminary data.</text>
</comment>
<evidence type="ECO:0000313" key="7">
    <source>
        <dbReference type="Proteomes" id="UP000567293"/>
    </source>
</evidence>
<dbReference type="GO" id="GO:0000160">
    <property type="term" value="P:phosphorelay signal transduction system"/>
    <property type="evidence" value="ECO:0007669"/>
    <property type="project" value="InterPro"/>
</dbReference>
<evidence type="ECO:0000256" key="1">
    <source>
        <dbReference type="ARBA" id="ARBA00023015"/>
    </source>
</evidence>
<dbReference type="InterPro" id="IPR001789">
    <property type="entry name" value="Sig_transdc_resp-reg_receiver"/>
</dbReference>
<dbReference type="Pfam" id="PF00072">
    <property type="entry name" value="Response_reg"/>
    <property type="match status" value="1"/>
</dbReference>
<accession>A0A7V8SWB2</accession>
<dbReference type="InterPro" id="IPR011006">
    <property type="entry name" value="CheY-like_superfamily"/>
</dbReference>
<gene>
    <name evidence="6" type="ORF">HRJ53_06910</name>
</gene>
<dbReference type="SUPFAM" id="SSF52172">
    <property type="entry name" value="CheY-like"/>
    <property type="match status" value="1"/>
</dbReference>
<evidence type="ECO:0000313" key="6">
    <source>
        <dbReference type="EMBL" id="MBA0084706.1"/>
    </source>
</evidence>
<reference evidence="6" key="1">
    <citation type="submission" date="2020-06" db="EMBL/GenBank/DDBJ databases">
        <title>Legume-microbial interactions unlock mineral nutrients during tropical forest succession.</title>
        <authorList>
            <person name="Epihov D.Z."/>
        </authorList>
    </citation>
    <scope>NUCLEOTIDE SEQUENCE [LARGE SCALE GENOMIC DNA]</scope>
    <source>
        <strain evidence="6">Pan2503</strain>
    </source>
</reference>
<evidence type="ECO:0000256" key="2">
    <source>
        <dbReference type="ARBA" id="ARBA00023125"/>
    </source>
</evidence>
<keyword evidence="7" id="KW-1185">Reference proteome</keyword>
<protein>
    <submittedName>
        <fullName evidence="6">MEDS domain-containing protein</fullName>
    </submittedName>
</protein>
<dbReference type="InterPro" id="IPR025847">
    <property type="entry name" value="MEDS_domain"/>
</dbReference>
<keyword evidence="1" id="KW-0805">Transcription regulation</keyword>
<name>A0A7V8SWB2_9BACT</name>
<organism evidence="6 7">
    <name type="scientific">Candidatus Acidiferrum panamense</name>
    <dbReference type="NCBI Taxonomy" id="2741543"/>
    <lineage>
        <taxon>Bacteria</taxon>
        <taxon>Pseudomonadati</taxon>
        <taxon>Acidobacteriota</taxon>
        <taxon>Terriglobia</taxon>
        <taxon>Candidatus Acidiferrales</taxon>
        <taxon>Candidatus Acidiferrum</taxon>
    </lineage>
</organism>
<keyword evidence="3" id="KW-0804">Transcription</keyword>
<dbReference type="InterPro" id="IPR039420">
    <property type="entry name" value="WalR-like"/>
</dbReference>
<feature type="domain" description="Response regulatory" evidence="5">
    <location>
        <begin position="1"/>
        <end position="73"/>
    </location>
</feature>
<dbReference type="AlphaFoldDB" id="A0A7V8SWB2"/>
<evidence type="ECO:0000259" key="5">
    <source>
        <dbReference type="PROSITE" id="PS50110"/>
    </source>
</evidence>